<comment type="cofactor">
    <cofactor evidence="8">
        <name>Mg(2+)</name>
        <dbReference type="ChEBI" id="CHEBI:18420"/>
    </cofactor>
</comment>
<dbReference type="Proteomes" id="UP000051888">
    <property type="component" value="Unassembled WGS sequence"/>
</dbReference>
<dbReference type="PATRIC" id="fig|157838.3.peg.4275"/>
<evidence type="ECO:0000313" key="11">
    <source>
        <dbReference type="Proteomes" id="UP000051888"/>
    </source>
</evidence>
<dbReference type="PANTHER" id="PTHR19136:SF81">
    <property type="entry name" value="MOLYBDENUM COFACTOR GUANYLYLTRANSFERASE"/>
    <property type="match status" value="1"/>
</dbReference>
<evidence type="ECO:0000256" key="7">
    <source>
        <dbReference type="ARBA" id="ARBA00023150"/>
    </source>
</evidence>
<dbReference type="GO" id="GO:0005737">
    <property type="term" value="C:cytoplasm"/>
    <property type="evidence" value="ECO:0007669"/>
    <property type="project" value="UniProtKB-SubCell"/>
</dbReference>
<evidence type="ECO:0000256" key="8">
    <source>
        <dbReference type="HAMAP-Rule" id="MF_00316"/>
    </source>
</evidence>
<keyword evidence="5 8" id="KW-0460">Magnesium</keyword>
<dbReference type="RefSeq" id="WP_055741466.1">
    <property type="nucleotide sequence ID" value="NZ_JAAIWL010000020.1"/>
</dbReference>
<evidence type="ECO:0000256" key="4">
    <source>
        <dbReference type="ARBA" id="ARBA00022741"/>
    </source>
</evidence>
<name>A0A0Q3WSL5_9BACI</name>
<dbReference type="Pfam" id="PF12804">
    <property type="entry name" value="NTP_transf_3"/>
    <property type="match status" value="1"/>
</dbReference>
<dbReference type="AlphaFoldDB" id="A0A0Q3WSL5"/>
<keyword evidence="6 8" id="KW-0342">GTP-binding</keyword>
<comment type="domain">
    <text evidence="8">The N-terminal domain determines nucleotide recognition and specific binding, while the C-terminal domain determines the specific binding to the target protein.</text>
</comment>
<dbReference type="InterPro" id="IPR025877">
    <property type="entry name" value="MobA-like_NTP_Trfase"/>
</dbReference>
<organism evidence="10 11">
    <name type="scientific">Heyndrickxia shackletonii</name>
    <dbReference type="NCBI Taxonomy" id="157838"/>
    <lineage>
        <taxon>Bacteria</taxon>
        <taxon>Bacillati</taxon>
        <taxon>Bacillota</taxon>
        <taxon>Bacilli</taxon>
        <taxon>Bacillales</taxon>
        <taxon>Bacillaceae</taxon>
        <taxon>Heyndrickxia</taxon>
    </lineage>
</organism>
<feature type="binding site" evidence="8">
    <location>
        <position position="94"/>
    </location>
    <ligand>
        <name>GTP</name>
        <dbReference type="ChEBI" id="CHEBI:37565"/>
    </ligand>
</feature>
<dbReference type="GO" id="GO:0005525">
    <property type="term" value="F:GTP binding"/>
    <property type="evidence" value="ECO:0007669"/>
    <property type="project" value="UniProtKB-UniRule"/>
</dbReference>
<dbReference type="EC" id="2.7.7.77" evidence="8"/>
<dbReference type="CDD" id="cd02503">
    <property type="entry name" value="MobA"/>
    <property type="match status" value="1"/>
</dbReference>
<evidence type="ECO:0000313" key="10">
    <source>
        <dbReference type="EMBL" id="KQL51164.1"/>
    </source>
</evidence>
<comment type="caution">
    <text evidence="10">The sequence shown here is derived from an EMBL/GenBank/DDBJ whole genome shotgun (WGS) entry which is preliminary data.</text>
</comment>
<keyword evidence="1 8" id="KW-0963">Cytoplasm</keyword>
<keyword evidence="4 8" id="KW-0547">Nucleotide-binding</keyword>
<dbReference type="GO" id="GO:0046872">
    <property type="term" value="F:metal ion binding"/>
    <property type="evidence" value="ECO:0007669"/>
    <property type="project" value="UniProtKB-KW"/>
</dbReference>
<dbReference type="InterPro" id="IPR029044">
    <property type="entry name" value="Nucleotide-diphossugar_trans"/>
</dbReference>
<evidence type="ECO:0000256" key="3">
    <source>
        <dbReference type="ARBA" id="ARBA00022723"/>
    </source>
</evidence>
<proteinExistence type="inferred from homology"/>
<dbReference type="PANTHER" id="PTHR19136">
    <property type="entry name" value="MOLYBDENUM COFACTOR GUANYLYLTRANSFERASE"/>
    <property type="match status" value="1"/>
</dbReference>
<evidence type="ECO:0000256" key="5">
    <source>
        <dbReference type="ARBA" id="ARBA00022842"/>
    </source>
</evidence>
<comment type="subcellular location">
    <subcellularLocation>
        <location evidence="8">Cytoplasm</location>
    </subcellularLocation>
</comment>
<keyword evidence="7 8" id="KW-0501">Molybdenum cofactor biosynthesis</keyword>
<accession>A0A0Q3WSL5</accession>
<feature type="binding site" evidence="8">
    <location>
        <position position="18"/>
    </location>
    <ligand>
        <name>GTP</name>
        <dbReference type="ChEBI" id="CHEBI:37565"/>
    </ligand>
</feature>
<comment type="similarity">
    <text evidence="8">Belongs to the MobA family.</text>
</comment>
<reference evidence="10 11" key="1">
    <citation type="submission" date="2015-09" db="EMBL/GenBank/DDBJ databases">
        <title>Genome sequencing project for genomic taxonomy and phylogenomics of Bacillus-like bacteria.</title>
        <authorList>
            <person name="Liu B."/>
            <person name="Wang J."/>
            <person name="Zhu Y."/>
            <person name="Liu G."/>
            <person name="Chen Q."/>
            <person name="Chen Z."/>
            <person name="Lan J."/>
            <person name="Che J."/>
            <person name="Ge C."/>
            <person name="Shi H."/>
            <person name="Pan Z."/>
            <person name="Liu X."/>
        </authorList>
    </citation>
    <scope>NUCLEOTIDE SEQUENCE [LARGE SCALE GENOMIC DNA]</scope>
    <source>
        <strain evidence="10 11">LMG 18435</strain>
    </source>
</reference>
<evidence type="ECO:0000256" key="2">
    <source>
        <dbReference type="ARBA" id="ARBA00022679"/>
    </source>
</evidence>
<feature type="binding site" evidence="8">
    <location>
        <position position="94"/>
    </location>
    <ligand>
        <name>Mg(2+)</name>
        <dbReference type="ChEBI" id="CHEBI:18420"/>
    </ligand>
</feature>
<evidence type="ECO:0000256" key="6">
    <source>
        <dbReference type="ARBA" id="ARBA00023134"/>
    </source>
</evidence>
<dbReference type="GO" id="GO:0061603">
    <property type="term" value="F:molybdenum cofactor guanylyltransferase activity"/>
    <property type="evidence" value="ECO:0007669"/>
    <property type="project" value="UniProtKB-EC"/>
</dbReference>
<feature type="binding site" evidence="8">
    <location>
        <begin position="6"/>
        <end position="8"/>
    </location>
    <ligand>
        <name>GTP</name>
        <dbReference type="ChEBI" id="CHEBI:37565"/>
    </ligand>
</feature>
<keyword evidence="11" id="KW-1185">Reference proteome</keyword>
<keyword evidence="2 8" id="KW-0808">Transferase</keyword>
<comment type="function">
    <text evidence="8">Transfers a GMP moiety from GTP to Mo-molybdopterin (Mo-MPT) cofactor (Moco or molybdenum cofactor) to form Mo-molybdopterin guanine dinucleotide (Mo-MGD) cofactor.</text>
</comment>
<keyword evidence="3 8" id="KW-0479">Metal-binding</keyword>
<dbReference type="InterPro" id="IPR013482">
    <property type="entry name" value="Molybde_CF_guanTrfase"/>
</dbReference>
<protein>
    <recommendedName>
        <fullName evidence="8">Probable molybdenum cofactor guanylyltransferase</fullName>
        <shortName evidence="8">MoCo guanylyltransferase</shortName>
        <ecNumber evidence="8">2.7.7.77</ecNumber>
    </recommendedName>
    <alternativeName>
        <fullName evidence="8">GTP:molybdopterin guanylyltransferase</fullName>
    </alternativeName>
    <alternativeName>
        <fullName evidence="8">Mo-MPT guanylyltransferase</fullName>
    </alternativeName>
    <alternativeName>
        <fullName evidence="8">Molybdopterin guanylyltransferase</fullName>
    </alternativeName>
    <alternativeName>
        <fullName evidence="8">Molybdopterin-guanine dinucleotide synthase</fullName>
        <shortName evidence="8">MGD synthase</shortName>
    </alternativeName>
</protein>
<dbReference type="GO" id="GO:0006777">
    <property type="term" value="P:Mo-molybdopterin cofactor biosynthetic process"/>
    <property type="evidence" value="ECO:0007669"/>
    <property type="project" value="UniProtKB-KW"/>
</dbReference>
<comment type="caution">
    <text evidence="8">Lacks conserved residue(s) required for the propagation of feature annotation.</text>
</comment>
<dbReference type="SUPFAM" id="SSF53448">
    <property type="entry name" value="Nucleotide-diphospho-sugar transferases"/>
    <property type="match status" value="1"/>
</dbReference>
<feature type="domain" description="MobA-like NTP transferase" evidence="9">
    <location>
        <begin position="4"/>
        <end position="157"/>
    </location>
</feature>
<dbReference type="STRING" id="157838.AN964_19355"/>
<evidence type="ECO:0000259" key="9">
    <source>
        <dbReference type="Pfam" id="PF12804"/>
    </source>
</evidence>
<feature type="binding site" evidence="8">
    <location>
        <position position="63"/>
    </location>
    <ligand>
        <name>GTP</name>
        <dbReference type="ChEBI" id="CHEBI:37565"/>
    </ligand>
</feature>
<evidence type="ECO:0000256" key="1">
    <source>
        <dbReference type="ARBA" id="ARBA00022490"/>
    </source>
</evidence>
<sequence>MKTIILAGGKSSRMGKNKALLPIGGKSIIKRIAEEFTPISEEIIIIANIPEIYNELDLSIFPDVPEFRGEGPLAGIYTGIDVADEDFCLFIACDMPFVSRKIGEYLIRELKNSGVDAVIPSHQGRVHPLFGAYHKRIQPFIKENLLNGKRKMSHLLNEVNAKIIEKQDIPEELQVEWEYCLWNLNTLEDYQKALEFYQNINKL</sequence>
<comment type="catalytic activity">
    <reaction evidence="8">
        <text>Mo-molybdopterin + GTP + H(+) = Mo-molybdopterin guanine dinucleotide + diphosphate</text>
        <dbReference type="Rhea" id="RHEA:34243"/>
        <dbReference type="ChEBI" id="CHEBI:15378"/>
        <dbReference type="ChEBI" id="CHEBI:33019"/>
        <dbReference type="ChEBI" id="CHEBI:37565"/>
        <dbReference type="ChEBI" id="CHEBI:71302"/>
        <dbReference type="ChEBI" id="CHEBI:71310"/>
        <dbReference type="EC" id="2.7.7.77"/>
    </reaction>
</comment>
<dbReference type="EMBL" id="LJJC01000006">
    <property type="protein sequence ID" value="KQL51164.1"/>
    <property type="molecule type" value="Genomic_DNA"/>
</dbReference>
<dbReference type="Gene3D" id="3.90.550.10">
    <property type="entry name" value="Spore Coat Polysaccharide Biosynthesis Protein SpsA, Chain A"/>
    <property type="match status" value="1"/>
</dbReference>
<gene>
    <name evidence="8" type="primary">mobA</name>
    <name evidence="10" type="ORF">AN964_19355</name>
</gene>
<dbReference type="HAMAP" id="MF_00316">
    <property type="entry name" value="MobA"/>
    <property type="match status" value="1"/>
</dbReference>